<gene>
    <name evidence="2" type="ORF">DMAD_07987</name>
</gene>
<dbReference type="EMBL" id="AP029263">
    <property type="protein sequence ID" value="BFF89182.1"/>
    <property type="molecule type" value="Genomic_DNA"/>
</dbReference>
<dbReference type="Proteomes" id="UP001500889">
    <property type="component" value="Chromosome O"/>
</dbReference>
<sequence>MAKDYFKKKTDIDSTPHFVEAADAALTAQDGENEWVAVLQEHNEFMIENQVQEPDALVVVETKFLMLPMHEEWEDVKKKELKEVKEEKAEEQEEKNDPVVDAIYLQGFLDGVSGATERFAQLMSQIQDPPEPPV</sequence>
<protein>
    <submittedName>
        <fullName evidence="2">Uncharacterized protein</fullName>
    </submittedName>
</protein>
<proteinExistence type="predicted"/>
<accession>A0AAU9F7F2</accession>
<dbReference type="AlphaFoldDB" id="A0AAU9F7F2"/>
<evidence type="ECO:0000256" key="1">
    <source>
        <dbReference type="SAM" id="Coils"/>
    </source>
</evidence>
<name>A0AAU9F7F2_DROMD</name>
<evidence type="ECO:0000313" key="2">
    <source>
        <dbReference type="EMBL" id="BFF89182.1"/>
    </source>
</evidence>
<keyword evidence="3" id="KW-1185">Reference proteome</keyword>
<keyword evidence="1" id="KW-0175">Coiled coil</keyword>
<reference evidence="2 3" key="1">
    <citation type="submission" date="2024-02" db="EMBL/GenBank/DDBJ databases">
        <title>A chromosome-level genome assembly of Drosophila madeirensis, a fruit fly species endemic to Madeira island.</title>
        <authorList>
            <person name="Tomihara K."/>
            <person name="Llopart A."/>
            <person name="Yamamoto D."/>
        </authorList>
    </citation>
    <scope>NUCLEOTIDE SEQUENCE [LARGE SCALE GENOMIC DNA]</scope>
    <source>
        <strain evidence="2 3">RF1</strain>
    </source>
</reference>
<feature type="coiled-coil region" evidence="1">
    <location>
        <begin position="70"/>
        <end position="97"/>
    </location>
</feature>
<organism evidence="2 3">
    <name type="scientific">Drosophila madeirensis</name>
    <name type="common">Fruit fly</name>
    <dbReference type="NCBI Taxonomy" id="30013"/>
    <lineage>
        <taxon>Eukaryota</taxon>
        <taxon>Metazoa</taxon>
        <taxon>Ecdysozoa</taxon>
        <taxon>Arthropoda</taxon>
        <taxon>Hexapoda</taxon>
        <taxon>Insecta</taxon>
        <taxon>Pterygota</taxon>
        <taxon>Neoptera</taxon>
        <taxon>Endopterygota</taxon>
        <taxon>Diptera</taxon>
        <taxon>Brachycera</taxon>
        <taxon>Muscomorpha</taxon>
        <taxon>Ephydroidea</taxon>
        <taxon>Drosophilidae</taxon>
        <taxon>Drosophila</taxon>
        <taxon>Sophophora</taxon>
    </lineage>
</organism>
<evidence type="ECO:0000313" key="3">
    <source>
        <dbReference type="Proteomes" id="UP001500889"/>
    </source>
</evidence>